<dbReference type="Pfam" id="PF17111">
    <property type="entry name" value="PigL_N"/>
    <property type="match status" value="1"/>
</dbReference>
<reference evidence="4" key="1">
    <citation type="journal article" date="2020" name="Stud. Mycol.">
        <title>101 Dothideomycetes genomes: a test case for predicting lifestyles and emergence of pathogens.</title>
        <authorList>
            <person name="Haridas S."/>
            <person name="Albert R."/>
            <person name="Binder M."/>
            <person name="Bloem J."/>
            <person name="Labutti K."/>
            <person name="Salamov A."/>
            <person name="Andreopoulos B."/>
            <person name="Baker S."/>
            <person name="Barry K."/>
            <person name="Bills G."/>
            <person name="Bluhm B."/>
            <person name="Cannon C."/>
            <person name="Castanera R."/>
            <person name="Culley D."/>
            <person name="Daum C."/>
            <person name="Ezra D."/>
            <person name="Gonzalez J."/>
            <person name="Henrissat B."/>
            <person name="Kuo A."/>
            <person name="Liang C."/>
            <person name="Lipzen A."/>
            <person name="Lutzoni F."/>
            <person name="Magnuson J."/>
            <person name="Mondo S."/>
            <person name="Nolan M."/>
            <person name="Ohm R."/>
            <person name="Pangilinan J."/>
            <person name="Park H.-J."/>
            <person name="Ramirez L."/>
            <person name="Alfaro M."/>
            <person name="Sun H."/>
            <person name="Tritt A."/>
            <person name="Yoshinaga Y."/>
            <person name="Zwiers L.-H."/>
            <person name="Turgeon B."/>
            <person name="Goodwin S."/>
            <person name="Spatafora J."/>
            <person name="Crous P."/>
            <person name="Grigoriev I."/>
        </authorList>
    </citation>
    <scope>NUCLEOTIDE SEQUENCE</scope>
    <source>
        <strain evidence="4">CBS 122681</strain>
    </source>
</reference>
<evidence type="ECO:0000256" key="1">
    <source>
        <dbReference type="ARBA" id="ARBA00022737"/>
    </source>
</evidence>
<dbReference type="Proteomes" id="UP000799324">
    <property type="component" value="Unassembled WGS sequence"/>
</dbReference>
<feature type="domain" description="Azaphilone pigments biosynthesis cluster protein L N-terminal" evidence="2">
    <location>
        <begin position="4"/>
        <end position="169"/>
    </location>
</feature>
<evidence type="ECO:0000259" key="2">
    <source>
        <dbReference type="Pfam" id="PF17111"/>
    </source>
</evidence>
<dbReference type="AlphaFoldDB" id="A0A6A6TAE0"/>
<name>A0A6A6TAE0_9PLEO</name>
<dbReference type="InterPro" id="IPR031348">
    <property type="entry name" value="PigL_N"/>
</dbReference>
<keyword evidence="5" id="KW-1185">Reference proteome</keyword>
<organism evidence="4 5">
    <name type="scientific">Lophiostoma macrostomum CBS 122681</name>
    <dbReference type="NCBI Taxonomy" id="1314788"/>
    <lineage>
        <taxon>Eukaryota</taxon>
        <taxon>Fungi</taxon>
        <taxon>Dikarya</taxon>
        <taxon>Ascomycota</taxon>
        <taxon>Pezizomycotina</taxon>
        <taxon>Dothideomycetes</taxon>
        <taxon>Pleosporomycetidae</taxon>
        <taxon>Pleosporales</taxon>
        <taxon>Lophiostomataceae</taxon>
        <taxon>Lophiostoma</taxon>
    </lineage>
</organism>
<dbReference type="OrthoDB" id="1577640at2759"/>
<dbReference type="SUPFAM" id="SSF52540">
    <property type="entry name" value="P-loop containing nucleoside triphosphate hydrolases"/>
    <property type="match status" value="1"/>
</dbReference>
<gene>
    <name evidence="4" type="ORF">K491DRAFT_598030</name>
</gene>
<evidence type="ECO:0000313" key="4">
    <source>
        <dbReference type="EMBL" id="KAF2655868.1"/>
    </source>
</evidence>
<dbReference type="PANTHER" id="PTHR10039:SF16">
    <property type="entry name" value="GPI INOSITOL-DEACYLASE"/>
    <property type="match status" value="1"/>
</dbReference>
<accession>A0A6A6TAE0</accession>
<dbReference type="InterPro" id="IPR056884">
    <property type="entry name" value="NPHP3-like_N"/>
</dbReference>
<proteinExistence type="predicted"/>
<keyword evidence="1" id="KW-0677">Repeat</keyword>
<evidence type="ECO:0000259" key="3">
    <source>
        <dbReference type="Pfam" id="PF24883"/>
    </source>
</evidence>
<dbReference type="Gene3D" id="3.40.50.300">
    <property type="entry name" value="P-loop containing nucleotide triphosphate hydrolases"/>
    <property type="match status" value="1"/>
</dbReference>
<dbReference type="EMBL" id="MU004343">
    <property type="protein sequence ID" value="KAF2655868.1"/>
    <property type="molecule type" value="Genomic_DNA"/>
</dbReference>
<dbReference type="InterPro" id="IPR027417">
    <property type="entry name" value="P-loop_NTPase"/>
</dbReference>
<feature type="domain" description="Nephrocystin 3-like N-terminal" evidence="3">
    <location>
        <begin position="197"/>
        <end position="362"/>
    </location>
</feature>
<protein>
    <submittedName>
        <fullName evidence="4">Uncharacterized protein</fullName>
    </submittedName>
</protein>
<evidence type="ECO:0000313" key="5">
    <source>
        <dbReference type="Proteomes" id="UP000799324"/>
    </source>
</evidence>
<sequence>MAEVLAGVASVIAVVQLADKVAQYCKYYIDGVRDAPTDLRVILMEMNTLKPIFEHLSFLCESRSQVTTMISGLAQTEGPIEGCKKCVKELEGLLRSDLPQNPSQSKRRKVEATLAPLAWPFKEKRAKKLLEELSRYKTTINLALTTETTKNVETIKNELDEINGKLAQAQRQDVYRWLEHTDPSSLHHRACQLYEPGTGNWLLRAPTWSSWIDLKHRCLWVHRIPGAGKTVLMSHLIEHLKSHTRNATISKPESTIAYAYYYCYFAHRQDEADPFLRSILNQLCRRSDQITDKTYVMYKIGGKPSTSDLPDALGEVLQAFDIVYVAIDAVDESNPREQLLQLFGRLLTELRFAKIQLLVSSREYSDIERAMRAISTAISMANPYAEEDIRCHVRSLMQRNARFENWSQDMLEEVTSTISTQARGMFRWAACQIDALQRVKCERAVIQRRLQDLPKTLDETYDRIFTEVQEDERLFVYHVIHWIVFHEDLFREFSTQVRLPCSILIEAAVRSVVRENAHYGDRFYDTQVLQDLCGCLIQTHVDPVTPSSRYVVLAHHTVREYLFSLRFSSSPLGLSLVSGSPLRDAFTQMALGVIFDLGYTTRFHKSQKWSSLDVYLSILMLLRLRKDSASVVRHGTLGPRAVKLFDSSQTHFIALATIISTFSTYKFGVEAWAVEWLSPVPDTSVRQFWAILQFDASLSDRSFLLTREFLKR</sequence>
<dbReference type="Pfam" id="PF24883">
    <property type="entry name" value="NPHP3_N"/>
    <property type="match status" value="1"/>
</dbReference>
<dbReference type="PANTHER" id="PTHR10039">
    <property type="entry name" value="AMELOGENIN"/>
    <property type="match status" value="1"/>
</dbReference>